<comment type="caution">
    <text evidence="10">The sequence shown here is derived from an EMBL/GenBank/DDBJ whole genome shotgun (WGS) entry which is preliminary data.</text>
</comment>
<accession>A0A150GNM5</accession>
<dbReference type="InterPro" id="IPR032675">
    <property type="entry name" value="LRR_dom_sf"/>
</dbReference>
<dbReference type="EMBL" id="LSYV01000015">
    <property type="protein sequence ID" value="KXZ50940.1"/>
    <property type="molecule type" value="Genomic_DNA"/>
</dbReference>
<dbReference type="PANTHER" id="PTHR12804">
    <property type="entry name" value="MICROSOMAL SIGNAL PEPTIDASE 23 KD SUBUNIT SPC22/23"/>
    <property type="match status" value="1"/>
</dbReference>
<evidence type="ECO:0000256" key="2">
    <source>
        <dbReference type="ARBA" id="ARBA00004648"/>
    </source>
</evidence>
<evidence type="ECO:0000313" key="11">
    <source>
        <dbReference type="Proteomes" id="UP000075714"/>
    </source>
</evidence>
<dbReference type="InterPro" id="IPR007653">
    <property type="entry name" value="SPC3"/>
</dbReference>
<sequence length="332" mass="35302">MSDLRLVGGPIELYDDDVVSLLYGRPSYDSAGPCGDGGGGGGGRGAAAPRGARLHTLALVGLPLLTARLPYRLLHGCTGVRHVRMEECGGGRRQGRGDGATAGPAAAAIHDAEALVAESLLRWLCCCRGLVNLRVRHCCQWGPDVVSRLAAACPSLEALMLDDCDLPPRGFEASPAAHGALGCVLLARCREDAVRGGGGACGGLSGAVVTFDLNADLRSVFSWNTKQLFVYVQAEYETDENRVNEVVLWDHIVQQKDKAHLRLSGHKTKYAFIDAGRNLRGRTVNLTLVWCVMPRVGRMYTQRLAGPSVKLPGERRGAGAGGGREWIARAIG</sequence>
<name>A0A150GNM5_GONPE</name>
<reference evidence="11" key="1">
    <citation type="journal article" date="2016" name="Nat. Commun.">
        <title>The Gonium pectorale genome demonstrates co-option of cell cycle regulation during the evolution of multicellularity.</title>
        <authorList>
            <person name="Hanschen E.R."/>
            <person name="Marriage T.N."/>
            <person name="Ferris P.J."/>
            <person name="Hamaji T."/>
            <person name="Toyoda A."/>
            <person name="Fujiyama A."/>
            <person name="Neme R."/>
            <person name="Noguchi H."/>
            <person name="Minakuchi Y."/>
            <person name="Suzuki M."/>
            <person name="Kawai-Toyooka H."/>
            <person name="Smith D.R."/>
            <person name="Sparks H."/>
            <person name="Anderson J."/>
            <person name="Bakaric R."/>
            <person name="Luria V."/>
            <person name="Karger A."/>
            <person name="Kirschner M.W."/>
            <person name="Durand P.M."/>
            <person name="Michod R.E."/>
            <person name="Nozaki H."/>
            <person name="Olson B.J."/>
        </authorList>
    </citation>
    <scope>NUCLEOTIDE SEQUENCE [LARGE SCALE GENOMIC DNA]</scope>
    <source>
        <strain evidence="11">NIES-2863</strain>
    </source>
</reference>
<evidence type="ECO:0000256" key="6">
    <source>
        <dbReference type="ARBA" id="ARBA00022968"/>
    </source>
</evidence>
<dbReference type="PANTHER" id="PTHR12804:SF0">
    <property type="entry name" value="SIGNAL PEPTIDASE COMPLEX SUBUNIT 3"/>
    <property type="match status" value="1"/>
</dbReference>
<protein>
    <recommendedName>
        <fullName evidence="9">Signal peptidase complex subunit 3</fullName>
    </recommendedName>
</protein>
<keyword evidence="6" id="KW-0735">Signal-anchor</keyword>
<dbReference type="Pfam" id="PF04573">
    <property type="entry name" value="SPC22"/>
    <property type="match status" value="1"/>
</dbReference>
<keyword evidence="4" id="KW-0812">Transmembrane</keyword>
<dbReference type="SUPFAM" id="SSF52047">
    <property type="entry name" value="RNI-like"/>
    <property type="match status" value="1"/>
</dbReference>
<keyword evidence="11" id="KW-1185">Reference proteome</keyword>
<dbReference type="Gene3D" id="3.80.10.10">
    <property type="entry name" value="Ribonuclease Inhibitor"/>
    <property type="match status" value="1"/>
</dbReference>
<dbReference type="STRING" id="33097.A0A150GNM5"/>
<evidence type="ECO:0000256" key="5">
    <source>
        <dbReference type="ARBA" id="ARBA00022824"/>
    </source>
</evidence>
<evidence type="ECO:0000256" key="1">
    <source>
        <dbReference type="ARBA" id="ARBA00004430"/>
    </source>
</evidence>
<dbReference type="GO" id="GO:0045047">
    <property type="term" value="P:protein targeting to ER"/>
    <property type="evidence" value="ECO:0007669"/>
    <property type="project" value="TreeGrafter"/>
</dbReference>
<comment type="similarity">
    <text evidence="3">Belongs to the SPCS3 family.</text>
</comment>
<dbReference type="GO" id="GO:0005930">
    <property type="term" value="C:axoneme"/>
    <property type="evidence" value="ECO:0007669"/>
    <property type="project" value="UniProtKB-SubCell"/>
</dbReference>
<dbReference type="GO" id="GO:0006465">
    <property type="term" value="P:signal peptide processing"/>
    <property type="evidence" value="ECO:0007669"/>
    <property type="project" value="InterPro"/>
</dbReference>
<dbReference type="AlphaFoldDB" id="A0A150GNM5"/>
<evidence type="ECO:0000256" key="9">
    <source>
        <dbReference type="ARBA" id="ARBA00029556"/>
    </source>
</evidence>
<organism evidence="10 11">
    <name type="scientific">Gonium pectorale</name>
    <name type="common">Green alga</name>
    <dbReference type="NCBI Taxonomy" id="33097"/>
    <lineage>
        <taxon>Eukaryota</taxon>
        <taxon>Viridiplantae</taxon>
        <taxon>Chlorophyta</taxon>
        <taxon>core chlorophytes</taxon>
        <taxon>Chlorophyceae</taxon>
        <taxon>CS clade</taxon>
        <taxon>Chlamydomonadales</taxon>
        <taxon>Volvocaceae</taxon>
        <taxon>Gonium</taxon>
    </lineage>
</organism>
<evidence type="ECO:0000256" key="7">
    <source>
        <dbReference type="ARBA" id="ARBA00022989"/>
    </source>
</evidence>
<dbReference type="OrthoDB" id="10261524at2759"/>
<keyword evidence="5" id="KW-0256">Endoplasmic reticulum</keyword>
<comment type="subcellular location">
    <subcellularLocation>
        <location evidence="1">Cytoplasm</location>
        <location evidence="1">Cytoskeleton</location>
        <location evidence="1">Cilium axoneme</location>
    </subcellularLocation>
    <subcellularLocation>
        <location evidence="2">Endoplasmic reticulum membrane</location>
        <topology evidence="2">Single-pass type II membrane protein</topology>
    </subcellularLocation>
</comment>
<evidence type="ECO:0000313" key="10">
    <source>
        <dbReference type="EMBL" id="KXZ50940.1"/>
    </source>
</evidence>
<gene>
    <name evidence="10" type="ORF">GPECTOR_14g187</name>
</gene>
<keyword evidence="8" id="KW-0472">Membrane</keyword>
<evidence type="ECO:0000256" key="8">
    <source>
        <dbReference type="ARBA" id="ARBA00023136"/>
    </source>
</evidence>
<dbReference type="GO" id="GO:0005787">
    <property type="term" value="C:signal peptidase complex"/>
    <property type="evidence" value="ECO:0007669"/>
    <property type="project" value="InterPro"/>
</dbReference>
<evidence type="ECO:0000256" key="3">
    <source>
        <dbReference type="ARBA" id="ARBA00009289"/>
    </source>
</evidence>
<proteinExistence type="inferred from homology"/>
<evidence type="ECO:0000256" key="4">
    <source>
        <dbReference type="ARBA" id="ARBA00022692"/>
    </source>
</evidence>
<keyword evidence="7" id="KW-1133">Transmembrane helix</keyword>
<dbReference type="Proteomes" id="UP000075714">
    <property type="component" value="Unassembled WGS sequence"/>
</dbReference>